<dbReference type="InterPro" id="IPR036388">
    <property type="entry name" value="WH-like_DNA-bd_sf"/>
</dbReference>
<dbReference type="Proteomes" id="UP000199024">
    <property type="component" value="Unassembled WGS sequence"/>
</dbReference>
<dbReference type="NCBIfam" id="TIGR03433">
    <property type="entry name" value="padR_acidobact"/>
    <property type="match status" value="1"/>
</dbReference>
<dbReference type="InterPro" id="IPR036390">
    <property type="entry name" value="WH_DNA-bd_sf"/>
</dbReference>
<proteinExistence type="predicted"/>
<protein>
    <submittedName>
        <fullName evidence="2">Transcriptional regulator, PadR family</fullName>
    </submittedName>
</protein>
<evidence type="ECO:0000259" key="1">
    <source>
        <dbReference type="Pfam" id="PF03551"/>
    </source>
</evidence>
<keyword evidence="3" id="KW-1185">Reference proteome</keyword>
<dbReference type="Pfam" id="PF03551">
    <property type="entry name" value="PadR"/>
    <property type="match status" value="1"/>
</dbReference>
<dbReference type="InterPro" id="IPR017799">
    <property type="entry name" value="Tscrpt_reg_PadR_acidobac-type"/>
</dbReference>
<dbReference type="PANTHER" id="PTHR33169">
    <property type="entry name" value="PADR-FAMILY TRANSCRIPTIONAL REGULATOR"/>
    <property type="match status" value="1"/>
</dbReference>
<dbReference type="InterPro" id="IPR052509">
    <property type="entry name" value="Metal_resp_DNA-bind_regulator"/>
</dbReference>
<dbReference type="Gene3D" id="1.10.10.10">
    <property type="entry name" value="Winged helix-like DNA-binding domain superfamily/Winged helix DNA-binding domain"/>
    <property type="match status" value="1"/>
</dbReference>
<evidence type="ECO:0000313" key="2">
    <source>
        <dbReference type="EMBL" id="SFS21050.1"/>
    </source>
</evidence>
<dbReference type="SUPFAM" id="SSF46785">
    <property type="entry name" value="Winged helix' DNA-binding domain"/>
    <property type="match status" value="1"/>
</dbReference>
<gene>
    <name evidence="2" type="ORF">SAMN05421771_4018</name>
</gene>
<dbReference type="RefSeq" id="WP_089843155.1">
    <property type="nucleotide sequence ID" value="NZ_FOZL01000002.1"/>
</dbReference>
<evidence type="ECO:0000313" key="3">
    <source>
        <dbReference type="Proteomes" id="UP000199024"/>
    </source>
</evidence>
<reference evidence="2 3" key="1">
    <citation type="submission" date="2016-10" db="EMBL/GenBank/DDBJ databases">
        <authorList>
            <person name="de Groot N.N."/>
        </authorList>
    </citation>
    <scope>NUCLEOTIDE SEQUENCE [LARGE SCALE GENOMIC DNA]</scope>
    <source>
        <strain evidence="2 3">DSM 21001</strain>
    </source>
</reference>
<dbReference type="PANTHER" id="PTHR33169:SF14">
    <property type="entry name" value="TRANSCRIPTIONAL REGULATOR RV3488"/>
    <property type="match status" value="1"/>
</dbReference>
<dbReference type="EMBL" id="FOZL01000002">
    <property type="protein sequence ID" value="SFS21050.1"/>
    <property type="molecule type" value="Genomic_DNA"/>
</dbReference>
<dbReference type="STRING" id="474950.SAMN05421771_4018"/>
<accession>A0A1I6MZC9</accession>
<organism evidence="2 3">
    <name type="scientific">Granulicella pectinivorans</name>
    <dbReference type="NCBI Taxonomy" id="474950"/>
    <lineage>
        <taxon>Bacteria</taxon>
        <taxon>Pseudomonadati</taxon>
        <taxon>Acidobacteriota</taxon>
        <taxon>Terriglobia</taxon>
        <taxon>Terriglobales</taxon>
        <taxon>Acidobacteriaceae</taxon>
        <taxon>Granulicella</taxon>
    </lineage>
</organism>
<name>A0A1I6MZC9_9BACT</name>
<feature type="domain" description="Transcription regulator PadR N-terminal" evidence="1">
    <location>
        <begin position="16"/>
        <end position="90"/>
    </location>
</feature>
<dbReference type="AlphaFoldDB" id="A0A1I6MZC9"/>
<dbReference type="InterPro" id="IPR005149">
    <property type="entry name" value="Tscrpt_reg_PadR_N"/>
</dbReference>
<sequence length="109" mass="12163">MGKPSDLVQGTLDLLILKTVSLEPKHGWAIAKRIQQISAEVLQVQQGSLYPALHRLEQQAWIKAKWTETETGRQAKFYSLTAAGKAQLEKELASWARLSHAINLVVEAM</sequence>
<dbReference type="OrthoDB" id="121167at2"/>